<evidence type="ECO:0000256" key="1">
    <source>
        <dbReference type="SAM" id="MobiDB-lite"/>
    </source>
</evidence>
<name>A0AAV6VTP1_9ARAC</name>
<keyword evidence="3" id="KW-1185">Reference proteome</keyword>
<gene>
    <name evidence="2" type="ORF">JTE90_009338</name>
</gene>
<comment type="caution">
    <text evidence="2">The sequence shown here is derived from an EMBL/GenBank/DDBJ whole genome shotgun (WGS) entry which is preliminary data.</text>
</comment>
<organism evidence="2 3">
    <name type="scientific">Oedothorax gibbosus</name>
    <dbReference type="NCBI Taxonomy" id="931172"/>
    <lineage>
        <taxon>Eukaryota</taxon>
        <taxon>Metazoa</taxon>
        <taxon>Ecdysozoa</taxon>
        <taxon>Arthropoda</taxon>
        <taxon>Chelicerata</taxon>
        <taxon>Arachnida</taxon>
        <taxon>Araneae</taxon>
        <taxon>Araneomorphae</taxon>
        <taxon>Entelegynae</taxon>
        <taxon>Araneoidea</taxon>
        <taxon>Linyphiidae</taxon>
        <taxon>Erigoninae</taxon>
        <taxon>Oedothorax</taxon>
    </lineage>
</organism>
<dbReference type="AlphaFoldDB" id="A0AAV6VTP1"/>
<feature type="region of interest" description="Disordered" evidence="1">
    <location>
        <begin position="33"/>
        <end position="60"/>
    </location>
</feature>
<sequence>MATKKAILFQFVLFSVEKRPMTTGVDMRLSLITSPRKRGKKKERYSEEAKGNPPTYSRWTSALLPNKINPRWYQNGEGGR</sequence>
<evidence type="ECO:0000313" key="3">
    <source>
        <dbReference type="Proteomes" id="UP000827092"/>
    </source>
</evidence>
<reference evidence="2 3" key="1">
    <citation type="journal article" date="2022" name="Nat. Ecol. Evol.">
        <title>A masculinizing supergene underlies an exaggerated male reproductive morph in a spider.</title>
        <authorList>
            <person name="Hendrickx F."/>
            <person name="De Corte Z."/>
            <person name="Sonet G."/>
            <person name="Van Belleghem S.M."/>
            <person name="Kostlbacher S."/>
            <person name="Vangestel C."/>
        </authorList>
    </citation>
    <scope>NUCLEOTIDE SEQUENCE [LARGE SCALE GENOMIC DNA]</scope>
    <source>
        <strain evidence="2">W744_W776</strain>
    </source>
</reference>
<protein>
    <submittedName>
        <fullName evidence="2">Uncharacterized protein</fullName>
    </submittedName>
</protein>
<dbReference type="EMBL" id="JAFNEN010000026">
    <property type="protein sequence ID" value="KAG8199490.1"/>
    <property type="molecule type" value="Genomic_DNA"/>
</dbReference>
<evidence type="ECO:0000313" key="2">
    <source>
        <dbReference type="EMBL" id="KAG8199490.1"/>
    </source>
</evidence>
<proteinExistence type="predicted"/>
<accession>A0AAV6VTP1</accession>
<dbReference type="Proteomes" id="UP000827092">
    <property type="component" value="Unassembled WGS sequence"/>
</dbReference>